<keyword evidence="1" id="KW-0793">Thylakoid</keyword>
<dbReference type="InterPro" id="IPR036917">
    <property type="entry name" value="Orange_carotenoid-bd_N_sf"/>
</dbReference>
<evidence type="ECO:0000256" key="1">
    <source>
        <dbReference type="PROSITE-ProRule" id="PRU01109"/>
    </source>
</evidence>
<sequence>MTYTIDSAQAIFPGTRVADAVPNTTDKFNQLSVDDQLAFLWDAYTELGRSITPAAPGVANLQLMEGLLNQIKQMSPEEQMQVMRDLANRADTPISRSYGAFGVNAKLGFWYQLGEWMKQGLVTPMPAGYQMSSDVKAVLEAVQKLDGGQQITVLRNTVVDMGFEPLTSSQDEKVVNFTFQRPEPTSTAKLTIEGVTEPTVLHYIQAMNVDDIEAAVALFAEKGALQPPFQKPLIGREAIAAYLRDEGQGLNMKPKQGVSETVEDGYTQHKVTGTVETPWFGGNVGMNIAWRFLLDPQGKIFFVAIDLLASPKELLNLTRG</sequence>
<dbReference type="SUPFAM" id="SSF81930">
    <property type="entry name" value="Orange carotenoid protein, N-terminal domain"/>
    <property type="match status" value="1"/>
</dbReference>
<gene>
    <name evidence="3" type="ORF">AVDCRST_MAG81-1916</name>
</gene>
<evidence type="ECO:0000313" key="3">
    <source>
        <dbReference type="EMBL" id="CAA9551248.1"/>
    </source>
</evidence>
<keyword evidence="1" id="KW-0157">Chromophore</keyword>
<dbReference type="GO" id="GO:0030089">
    <property type="term" value="C:phycobilisome"/>
    <property type="evidence" value="ECO:0007669"/>
    <property type="project" value="UniProtKB-UniRule"/>
</dbReference>
<keyword evidence="1" id="KW-0472">Membrane</keyword>
<dbReference type="InterPro" id="IPR002075">
    <property type="entry name" value="NTF2_dom"/>
</dbReference>
<proteinExistence type="inferred from homology"/>
<dbReference type="GO" id="GO:0016037">
    <property type="term" value="P:light absorption"/>
    <property type="evidence" value="ECO:0007669"/>
    <property type="project" value="UniProtKB-UniRule"/>
</dbReference>
<dbReference type="Pfam" id="PF09150">
    <property type="entry name" value="Carot_N"/>
    <property type="match status" value="1"/>
</dbReference>
<dbReference type="CDD" id="cd00531">
    <property type="entry name" value="NTF2_like"/>
    <property type="match status" value="1"/>
</dbReference>
<evidence type="ECO:0000259" key="2">
    <source>
        <dbReference type="PROSITE" id="PS51773"/>
    </source>
</evidence>
<dbReference type="AlphaFoldDB" id="A0A6J4UHV5"/>
<dbReference type="EMBL" id="CADCWO010000001">
    <property type="protein sequence ID" value="CAA9551248.1"/>
    <property type="molecule type" value="Genomic_DNA"/>
</dbReference>
<comment type="similarity">
    <text evidence="1">Belongs to the orange carotenoid-binding protein family.</text>
</comment>
<reference evidence="3" key="1">
    <citation type="submission" date="2020-02" db="EMBL/GenBank/DDBJ databases">
        <authorList>
            <person name="Meier V. D."/>
        </authorList>
    </citation>
    <scope>NUCLEOTIDE SEQUENCE</scope>
    <source>
        <strain evidence="3">AVDCRST_MAG81</strain>
    </source>
</reference>
<dbReference type="SUPFAM" id="SSF54427">
    <property type="entry name" value="NTF2-like"/>
    <property type="match status" value="1"/>
</dbReference>
<organism evidence="3">
    <name type="scientific">uncultured Synechococcales cyanobacterium</name>
    <dbReference type="NCBI Taxonomy" id="1936017"/>
    <lineage>
        <taxon>Bacteria</taxon>
        <taxon>Bacillati</taxon>
        <taxon>Cyanobacteriota</taxon>
        <taxon>Cyanophyceae</taxon>
        <taxon>Synechococcales</taxon>
        <taxon>environmental samples</taxon>
    </lineage>
</organism>
<dbReference type="InterPro" id="IPR032710">
    <property type="entry name" value="NTF2-like_dom_sf"/>
</dbReference>
<dbReference type="Gene3D" id="3.10.450.50">
    <property type="match status" value="1"/>
</dbReference>
<keyword evidence="1" id="KW-0042">Antenna complex</keyword>
<dbReference type="PROSITE" id="PS51773">
    <property type="entry name" value="OCP_N"/>
    <property type="match status" value="1"/>
</dbReference>
<feature type="domain" description="OCP N-terminal" evidence="2">
    <location>
        <begin position="18"/>
        <end position="169"/>
    </location>
</feature>
<keyword evidence="1" id="KW-0605">Phycobilisome</keyword>
<name>A0A6J4UHV5_9CYAN</name>
<dbReference type="InterPro" id="IPR015233">
    <property type="entry name" value="Orange_carotenoid-bd_N"/>
</dbReference>
<dbReference type="Gene3D" id="1.10.2090.10">
    <property type="entry name" value="Orange carotenoid-binding protein, N-terminal domain"/>
    <property type="match status" value="1"/>
</dbReference>
<dbReference type="GO" id="GO:0031404">
    <property type="term" value="F:chloride ion binding"/>
    <property type="evidence" value="ECO:0007669"/>
    <property type="project" value="InterPro"/>
</dbReference>
<accession>A0A6J4UHV5</accession>
<dbReference type="Pfam" id="PF02136">
    <property type="entry name" value="NTF2"/>
    <property type="match status" value="1"/>
</dbReference>
<protein>
    <recommendedName>
        <fullName evidence="2">OCP N-terminal domain-containing protein</fullName>
    </recommendedName>
</protein>